<evidence type="ECO:0000313" key="1">
    <source>
        <dbReference type="EMBL" id="ODA31295.1"/>
    </source>
</evidence>
<dbReference type="RefSeq" id="WP_068904665.1">
    <property type="nucleotide sequence ID" value="NZ_JBHUIF010000012.1"/>
</dbReference>
<keyword evidence="2" id="KW-1185">Reference proteome</keyword>
<dbReference type="Proteomes" id="UP000094936">
    <property type="component" value="Unassembled WGS sequence"/>
</dbReference>
<dbReference type="AlphaFoldDB" id="A0A1C3EDI7"/>
<accession>A0A1C3EDI7</accession>
<dbReference type="OrthoDB" id="8774802at2"/>
<dbReference type="PROSITE" id="PS51257">
    <property type="entry name" value="PROKAR_LIPOPROTEIN"/>
    <property type="match status" value="1"/>
</dbReference>
<organism evidence="1 2">
    <name type="scientific">Veronia pacifica</name>
    <dbReference type="NCBI Taxonomy" id="1080227"/>
    <lineage>
        <taxon>Bacteria</taxon>
        <taxon>Pseudomonadati</taxon>
        <taxon>Pseudomonadota</taxon>
        <taxon>Gammaproteobacteria</taxon>
        <taxon>Vibrionales</taxon>
        <taxon>Vibrionaceae</taxon>
        <taxon>Veronia</taxon>
    </lineage>
</organism>
<comment type="caution">
    <text evidence="1">The sequence shown here is derived from an EMBL/GenBank/DDBJ whole genome shotgun (WGS) entry which is preliminary data.</text>
</comment>
<gene>
    <name evidence="1" type="ORF">A8L45_17540</name>
</gene>
<proteinExistence type="predicted"/>
<dbReference type="STRING" id="1080227.A8L45_17540"/>
<sequence length="190" mass="20393">MSKARPSVKKVNANLKSGCLLLCFLSIGCSGQPEMNLSAPSVNIDKGTVVVKIAEHAMDEPHRISYRPQGKCVPDLAINTSGLHSEVEHKTSCFGKGRNEGTIITVEIDPKYSHSISLDLGEIYAPDIRHSTNFKKAFAQVDIGGIEGKNTYSLVSRTFPLGAEGTLVNTQSTSASTLTLLVETGSINFK</sequence>
<protein>
    <submittedName>
        <fullName evidence="1">Uncharacterized protein</fullName>
    </submittedName>
</protein>
<evidence type="ECO:0000313" key="2">
    <source>
        <dbReference type="Proteomes" id="UP000094936"/>
    </source>
</evidence>
<dbReference type="EMBL" id="LYBM01000038">
    <property type="protein sequence ID" value="ODA31295.1"/>
    <property type="molecule type" value="Genomic_DNA"/>
</dbReference>
<name>A0A1C3EDI7_9GAMM</name>
<reference evidence="1 2" key="1">
    <citation type="submission" date="2016-05" db="EMBL/GenBank/DDBJ databases">
        <title>Genomic Taxonomy of the Vibrionaceae.</title>
        <authorList>
            <person name="Gomez-Gil B."/>
            <person name="Enciso-Ibarra J."/>
        </authorList>
    </citation>
    <scope>NUCLEOTIDE SEQUENCE [LARGE SCALE GENOMIC DNA]</scope>
    <source>
        <strain evidence="1 2">CAIM 1920</strain>
    </source>
</reference>